<organism evidence="1 2">
    <name type="scientific">Amblyomma americanum</name>
    <name type="common">Lone star tick</name>
    <dbReference type="NCBI Taxonomy" id="6943"/>
    <lineage>
        <taxon>Eukaryota</taxon>
        <taxon>Metazoa</taxon>
        <taxon>Ecdysozoa</taxon>
        <taxon>Arthropoda</taxon>
        <taxon>Chelicerata</taxon>
        <taxon>Arachnida</taxon>
        <taxon>Acari</taxon>
        <taxon>Parasitiformes</taxon>
        <taxon>Ixodida</taxon>
        <taxon>Ixodoidea</taxon>
        <taxon>Ixodidae</taxon>
        <taxon>Amblyomminae</taxon>
        <taxon>Amblyomma</taxon>
    </lineage>
</organism>
<dbReference type="EMBL" id="JARKHS020010986">
    <property type="protein sequence ID" value="KAK8778235.1"/>
    <property type="molecule type" value="Genomic_DNA"/>
</dbReference>
<sequence length="656" mass="68710">VPEFPDIALSSQALGCESQQSHYTRLTSYNSALVIAQGSLPSDFFITSQEDIEPSTNNLTPYDDQTIPPVVAAFPAAALTWDGASIAKAVTDASMNVPEFPDVASSSQALGYESQQCHYTGFTSNNSALVPAQGSLPSDFFITSQEDIEPSTNNLTPYDDQTIPPVVAAFPAAALTWDGASIAKAVTDASKNVPEFPDVASSSQALGYESPRSHYIGFTSNNSALVPAQDSLPSDFFITSQEDIQPSTNNLTPYDGQTIPPVDAAFPAAALYGNGTSIAMAVTDASKNVPEFPDVASSSQALGYESQQCHYTGFTSNNSALVPAQGSLPSDFFITSQEDIEPSTNNLTPYDDQTIPPVVAAFPAAALTWDGASIAKAVTDASKNVPEFPDIASSSQALGYESQRSHYTGLTSNNSALVPVQGSLPSDFFITSQGSSVPGRRLIITSTRVPEFPDVASSSQALGHESQQSHYAEFTSNNSALVPAQGSLPSDFFITSQEDIEPSTNNLTPYDGQTIPPVVAAFPAAALSGNGTSIAMAVTDASKNVPEFPDVASSSQALGYESQRSQYTGFTSNNSALVPAQGSLPSDFFITSQEDIEPSASNLTPYDDQTIPPVVAAFPAAALTRDGASFAMAVTDASKNDPEFPDVASSSQALGY</sequence>
<keyword evidence="2" id="KW-1185">Reference proteome</keyword>
<feature type="non-terminal residue" evidence="1">
    <location>
        <position position="1"/>
    </location>
</feature>
<accession>A0AAQ4EUD9</accession>
<comment type="caution">
    <text evidence="1">The sequence shown here is derived from an EMBL/GenBank/DDBJ whole genome shotgun (WGS) entry which is preliminary data.</text>
</comment>
<reference evidence="1 2" key="1">
    <citation type="journal article" date="2023" name="Arcadia Sci">
        <title>De novo assembly of a long-read Amblyomma americanum tick genome.</title>
        <authorList>
            <person name="Chou S."/>
            <person name="Poskanzer K.E."/>
            <person name="Rollins M."/>
            <person name="Thuy-Boun P.S."/>
        </authorList>
    </citation>
    <scope>NUCLEOTIDE SEQUENCE [LARGE SCALE GENOMIC DNA]</scope>
    <source>
        <strain evidence="1">F_SG_1</strain>
        <tissue evidence="1">Salivary glands</tissue>
    </source>
</reference>
<evidence type="ECO:0000313" key="1">
    <source>
        <dbReference type="EMBL" id="KAK8778235.1"/>
    </source>
</evidence>
<name>A0AAQ4EUD9_AMBAM</name>
<gene>
    <name evidence="1" type="ORF">V5799_020424</name>
</gene>
<proteinExistence type="predicted"/>
<protein>
    <submittedName>
        <fullName evidence="1">Uncharacterized protein</fullName>
    </submittedName>
</protein>
<dbReference type="AlphaFoldDB" id="A0AAQ4EUD9"/>
<dbReference type="Proteomes" id="UP001321473">
    <property type="component" value="Unassembled WGS sequence"/>
</dbReference>
<evidence type="ECO:0000313" key="2">
    <source>
        <dbReference type="Proteomes" id="UP001321473"/>
    </source>
</evidence>